<keyword evidence="8" id="KW-0808">Transferase</keyword>
<keyword evidence="1 6" id="KW-0597">Phosphoprotein</keyword>
<keyword evidence="5" id="KW-0804">Transcription</keyword>
<protein>
    <submittedName>
        <fullName evidence="8">PAS/PAC sensor hybrid histidine kinase</fullName>
    </submittedName>
</protein>
<dbReference type="SMART" id="SM00448">
    <property type="entry name" value="REC"/>
    <property type="match status" value="1"/>
</dbReference>
<dbReference type="CDD" id="cd17574">
    <property type="entry name" value="REC_OmpR"/>
    <property type="match status" value="1"/>
</dbReference>
<feature type="domain" description="Response regulatory" evidence="7">
    <location>
        <begin position="3"/>
        <end position="118"/>
    </location>
</feature>
<keyword evidence="8" id="KW-0418">Kinase</keyword>
<keyword evidence="2" id="KW-0902">Two-component regulatory system</keyword>
<dbReference type="AlphaFoldDB" id="A0A0G1TGV5"/>
<comment type="caution">
    <text evidence="8">The sequence shown here is derived from an EMBL/GenBank/DDBJ whole genome shotgun (WGS) entry which is preliminary data.</text>
</comment>
<gene>
    <name evidence="8" type="ORF">UY08_C0003G0003</name>
</gene>
<name>A0A0G1TGV5_9BACT</name>
<dbReference type="Gene3D" id="3.40.50.2300">
    <property type="match status" value="1"/>
</dbReference>
<evidence type="ECO:0000256" key="5">
    <source>
        <dbReference type="ARBA" id="ARBA00023163"/>
    </source>
</evidence>
<feature type="modified residue" description="4-aspartylphosphate" evidence="6">
    <location>
        <position position="52"/>
    </location>
</feature>
<evidence type="ECO:0000256" key="6">
    <source>
        <dbReference type="PROSITE-ProRule" id="PRU00169"/>
    </source>
</evidence>
<accession>A0A0G1TGV5</accession>
<evidence type="ECO:0000259" key="7">
    <source>
        <dbReference type="PROSITE" id="PS50110"/>
    </source>
</evidence>
<reference evidence="8 9" key="1">
    <citation type="journal article" date="2015" name="Nature">
        <title>rRNA introns, odd ribosomes, and small enigmatic genomes across a large radiation of phyla.</title>
        <authorList>
            <person name="Brown C.T."/>
            <person name="Hug L.A."/>
            <person name="Thomas B.C."/>
            <person name="Sharon I."/>
            <person name="Castelle C.J."/>
            <person name="Singh A."/>
            <person name="Wilkins M.J."/>
            <person name="Williams K.H."/>
            <person name="Banfield J.F."/>
        </authorList>
    </citation>
    <scope>NUCLEOTIDE SEQUENCE [LARGE SCALE GENOMIC DNA]</scope>
</reference>
<dbReference type="Pfam" id="PF00072">
    <property type="entry name" value="Response_reg"/>
    <property type="match status" value="1"/>
</dbReference>
<keyword evidence="3" id="KW-0805">Transcription regulation</keyword>
<evidence type="ECO:0000256" key="4">
    <source>
        <dbReference type="ARBA" id="ARBA00023125"/>
    </source>
</evidence>
<dbReference type="EMBL" id="LCOQ01000003">
    <property type="protein sequence ID" value="KKU81052.1"/>
    <property type="molecule type" value="Genomic_DNA"/>
</dbReference>
<dbReference type="FunFam" id="3.40.50.2300:FF:000001">
    <property type="entry name" value="DNA-binding response regulator PhoB"/>
    <property type="match status" value="1"/>
</dbReference>
<dbReference type="GO" id="GO:0003677">
    <property type="term" value="F:DNA binding"/>
    <property type="evidence" value="ECO:0007669"/>
    <property type="project" value="UniProtKB-KW"/>
</dbReference>
<organism evidence="8 9">
    <name type="scientific">Candidatus Gottesmanbacteria bacterium GW2011_GWA1_47_8</name>
    <dbReference type="NCBI Taxonomy" id="1618438"/>
    <lineage>
        <taxon>Bacteria</taxon>
        <taxon>Candidatus Gottesmaniibacteriota</taxon>
    </lineage>
</organism>
<sequence>MNKILIVEDDKSTQDLYKMKLEAAGYTVDIAADGQAALTKATQGKPDLIVLDLMLPGGMNGFDVLNRIRQTPELKDIKVVVLTNLSSEAETAKDMGVYDYLVKANTSIDDVLSCIKHNLIG</sequence>
<dbReference type="GO" id="GO:0000160">
    <property type="term" value="P:phosphorelay signal transduction system"/>
    <property type="evidence" value="ECO:0007669"/>
    <property type="project" value="UniProtKB-KW"/>
</dbReference>
<keyword evidence="4" id="KW-0238">DNA-binding</keyword>
<dbReference type="PROSITE" id="PS50110">
    <property type="entry name" value="RESPONSE_REGULATORY"/>
    <property type="match status" value="1"/>
</dbReference>
<evidence type="ECO:0000256" key="1">
    <source>
        <dbReference type="ARBA" id="ARBA00022553"/>
    </source>
</evidence>
<dbReference type="GO" id="GO:0016301">
    <property type="term" value="F:kinase activity"/>
    <property type="evidence" value="ECO:0007669"/>
    <property type="project" value="UniProtKB-KW"/>
</dbReference>
<dbReference type="PANTHER" id="PTHR44591:SF3">
    <property type="entry name" value="RESPONSE REGULATORY DOMAIN-CONTAINING PROTEIN"/>
    <property type="match status" value="1"/>
</dbReference>
<dbReference type="InterPro" id="IPR001789">
    <property type="entry name" value="Sig_transdc_resp-reg_receiver"/>
</dbReference>
<evidence type="ECO:0000256" key="2">
    <source>
        <dbReference type="ARBA" id="ARBA00023012"/>
    </source>
</evidence>
<proteinExistence type="predicted"/>
<evidence type="ECO:0000313" key="8">
    <source>
        <dbReference type="EMBL" id="KKU81052.1"/>
    </source>
</evidence>
<evidence type="ECO:0000256" key="3">
    <source>
        <dbReference type="ARBA" id="ARBA00023015"/>
    </source>
</evidence>
<dbReference type="InterPro" id="IPR050595">
    <property type="entry name" value="Bact_response_regulator"/>
</dbReference>
<dbReference type="PANTHER" id="PTHR44591">
    <property type="entry name" value="STRESS RESPONSE REGULATOR PROTEIN 1"/>
    <property type="match status" value="1"/>
</dbReference>
<dbReference type="SUPFAM" id="SSF52172">
    <property type="entry name" value="CheY-like"/>
    <property type="match status" value="1"/>
</dbReference>
<evidence type="ECO:0000313" key="9">
    <source>
        <dbReference type="Proteomes" id="UP000034212"/>
    </source>
</evidence>
<dbReference type="Proteomes" id="UP000034212">
    <property type="component" value="Unassembled WGS sequence"/>
</dbReference>
<dbReference type="InterPro" id="IPR011006">
    <property type="entry name" value="CheY-like_superfamily"/>
</dbReference>